<accession>A0A364LMY6</accession>
<comment type="caution">
    <text evidence="3">The sequence shown here is derived from an EMBL/GenBank/DDBJ whole genome shotgun (WGS) entry which is preliminary data.</text>
</comment>
<dbReference type="GO" id="GO:0007156">
    <property type="term" value="P:homophilic cell adhesion via plasma membrane adhesion molecules"/>
    <property type="evidence" value="ECO:0007669"/>
    <property type="project" value="InterPro"/>
</dbReference>
<dbReference type="EMBL" id="MVJN01000001">
    <property type="protein sequence ID" value="RAP38422.1"/>
    <property type="molecule type" value="Genomic_DNA"/>
</dbReference>
<evidence type="ECO:0000313" key="3">
    <source>
        <dbReference type="EMBL" id="RAP38422.1"/>
    </source>
</evidence>
<dbReference type="RefSeq" id="WP_112218063.1">
    <property type="nucleotide sequence ID" value="NZ_MVJN01000001.1"/>
</dbReference>
<dbReference type="InterPro" id="IPR043824">
    <property type="entry name" value="DUF5801"/>
</dbReference>
<dbReference type="GO" id="GO:0005509">
    <property type="term" value="F:calcium ion binding"/>
    <property type="evidence" value="ECO:0007669"/>
    <property type="project" value="InterPro"/>
</dbReference>
<dbReference type="InterPro" id="IPR018511">
    <property type="entry name" value="Hemolysin-typ_Ca-bd_CS"/>
</dbReference>
<dbReference type="Pfam" id="PF19116">
    <property type="entry name" value="DUF5801"/>
    <property type="match status" value="1"/>
</dbReference>
<gene>
    <name evidence="3" type="ORF">B1207_00595</name>
</gene>
<dbReference type="Gene3D" id="2.150.10.10">
    <property type="entry name" value="Serralysin-like metalloprotease, C-terminal"/>
    <property type="match status" value="1"/>
</dbReference>
<reference evidence="3 4" key="1">
    <citation type="submission" date="2017-02" db="EMBL/GenBank/DDBJ databases">
        <title>Legionella quilivanii strain from human: case report and whole genome sequencing analysis.</title>
        <authorList>
            <person name="Lalancette C."/>
            <person name="Leduc J.-M."/>
            <person name="Levesque S."/>
            <person name="Fournier E."/>
            <person name="Saoud J."/>
            <person name="Faucher S.P."/>
            <person name="Bernard K."/>
            <person name="Martineau C."/>
            <person name="Longtin J."/>
        </authorList>
    </citation>
    <scope>NUCLEOTIDE SEQUENCE [LARGE SCALE GENOMIC DNA]</scope>
    <source>
        <strain evidence="3 4">ID143958</strain>
    </source>
</reference>
<dbReference type="Proteomes" id="UP000249458">
    <property type="component" value="Unassembled WGS sequence"/>
</dbReference>
<organism evidence="3 4">
    <name type="scientific">Legionella quinlivanii</name>
    <dbReference type="NCBI Taxonomy" id="45073"/>
    <lineage>
        <taxon>Bacteria</taxon>
        <taxon>Pseudomonadati</taxon>
        <taxon>Pseudomonadota</taxon>
        <taxon>Gammaproteobacteria</taxon>
        <taxon>Legionellales</taxon>
        <taxon>Legionellaceae</taxon>
        <taxon>Legionella</taxon>
    </lineage>
</organism>
<dbReference type="PRINTS" id="PR00313">
    <property type="entry name" value="CABNDNGRPT"/>
</dbReference>
<dbReference type="SUPFAM" id="SSF51120">
    <property type="entry name" value="beta-Roll"/>
    <property type="match status" value="1"/>
</dbReference>
<dbReference type="NCBIfam" id="TIGR03660">
    <property type="entry name" value="T1SS_rpt_143"/>
    <property type="match status" value="1"/>
</dbReference>
<dbReference type="InterPro" id="IPR002126">
    <property type="entry name" value="Cadherin-like_dom"/>
</dbReference>
<dbReference type="InterPro" id="IPR001343">
    <property type="entry name" value="Hemolysn_Ca-bd"/>
</dbReference>
<sequence length="4606" mass="482944">MASQAISGEVQALQGLLVRTNENGQCKILKQGSLIHAGDTLVLLGGGDSLIKLLFQPAISLLPDQAYSFQLKGISPLINKVPETPLEQLLNQTQLKNADIIKLIEQLEEPAAGDSPLQSGGASFYIDKPLFSAGHVGAGYDTRFAENSSLFNIEQNNVLWLKDPKPEAGLSLNDSELTLDESITVKNGDNNVGQSDLVDPFGFGKPISIAEGNILSSSSSQFNQNASAITTSYALELGESPSDLKASDGSPIQLVLENNLVLGKSGNTVVFAIGIDEGSGKITVVQYHGLYHNDPNSPDESLSLANLVKASLTLTDTSGDVSKATVEIGSKIHFEDDAPIIQNVQQASLVDTTIGHQVINGTVQVDFGSDLAKDLTFSSDALRILQSSQLTSNGEALVYTLSRDGHSITATVKGTDITVFKLSLSAVIPNAEQIRMPTYQFQLFQALDQPANKITLGIPIKAIDADNDISQGQIRITITDGPDAAGGSSSLLSSIEGDLDASAGAYPVSTNHKFTIEAGVDRLLPQSLNFANGFLDALLQEFNQEVTAGGLPLHISTTVVNGVITLTALDSANEVVFQLKLTPVNVGQNIQVTAELIQYKPLDHQLNGDSNGIIRQNGSSIDFDLKLQAKDSDGDSLQNPVNLHVQINDANPPVLGEDQMAFTESTVQQVLLGQVPLDLGSDSIATMVFEDSAEMQSSLTGLTSGGFQTSYQINGNELSIRINDPQSLSNGQELLKVVLNTDGSYTATLKGPFDQINDIAELILTVRATDKDGDPSNLGVIHLTIQDAPSQNFPTQASTSLVEGDLAPGTYPVTSPVAEFTLQSSGDRLLPETIRFDPATINDLLSELSQEIKVDGQPLDFIVQNNQIIGSLNGAAIVIISLSADQSNNHYNVDGHLTITLNGPIDHNQTNNTGLVHLAGDQISIQVGVQITDADGDSLANPAQIIANVADGAPPQLIHVEDISLAEPVSTGATSSSAHILIDIGSDAIKSLTFNYTNGENSGLFSGTHPVLLEINNGVLHGYYIENGIEVSVFNATISNQGNQAVVNFELYKPIDHTQPGQDSVTLPIKIIAVDTDGDSATVSVPVHITDSVANPQAVTATVTEGETVLGNLSSSYQLNVEGGRLYSFTVNGTTYTFDPAHSSFTVSTDKGLLTVNSDGSWNLQSLDGLDHDFIQQLPVSYTVIDGDGDFASNSLLITITDGSPTTGGQSLATSVVEGDLAPMTYPVTAISPTLTVVNNGSDPFDLGTFAIQNPAALAAELQADLQFFNSVTGQTESLVATVGSDSIVLRSSSGELVLEIRLVPVIQVNQDLSLTQTITIYQPLSHLLSNNSGVVTLGNDQIQINYQVQVADIDGDLLVNPLNLSATISDGVNPVIDNAATIVQDGSSVSSGTLDVNIGSDPIASIRFDVNQPALANLTSNGHSTTTTVSDHSIKIFDNNQQLLAEITLNNNGSYSVQLNGPLDQGVNNILSLPLNVTATDKDGDSDSAVLQVSIQDGANPQGGQVINLAVTEGDLSAVNGYPVSDMKSFTVTAGSDRLLPQSIEIDSSIINTIINELNSELKSGGQPINFTYDANTHTITGSIGSLTVLSLSITASQSSNGQDVDVTTQFIQYQPLDHLTTGNNTGYVQVNGNSLSINTPIQLSDSDGDKLAAPINLTTTVTDGVLPVLSYTGDIVLTEPVSSTVTTGTTTLLVDIGSDSIKTLAFNYINGENSGLLSGGHPVLLEVNNGVLQGYYLENNVKVSVFNATLGNQGDVSFQMLKPIDHSQPGQDSITLPVRIIAVDSDGDSTTLSIPVRITDTVAHPQAVTATVIEGDTVLGNLSSSYQLNAEGGRLYSFTVNGTQYTFDATHSSYSVSTAKGLLTVNSDGSWSLQSADGLDHDFVQQLPIIYTVIDGDGDFASNSLVINITDGSPSSGGQTLASAVGEGDLSPLTYPVTVISPTLTVVNNGSDPFDLSTFAIQNPAALAAELQAEIQYFNPLTGQTEAVVATVSNNSIVLRSTSGELVLEVKLTPAILANQDLSISQMITLYQPLSHITVNTTGAVANSLDQIRINYQVQIADIDGDLLVNPVNVSATVSDGANPIINDANTVVVDGSSVSSGVMDFNIGSDPISSIRFATNQPALANLTSNGLSTTTNVSSNAIKIMDSNQQIIAEIILNNNGSYSVTLSGPFDQAVNNVLNIPLNVIAQDKDGDQDTAILRVSINDGANPQGGNVVNLAVVEGSLSVANGYPVSDVKSFTITAGSDRLLPQSIQIDSTVINTILSELGSELKSNGQTITFTYDSNTHAITGKIGSDIVLTLTVNATQSGNGKDVNVTTTFIQYQPLDHLQTGNATGYVSINGSTITINTPVQISDSDGDKLVAPVNLTTTVTDGLLPVINPIPAITVKESDINASTGNHAGSTAASTGEAATGSLSVQTGSDKVVSYSIDVQAFNSGVDGQWKSGGVPIVLSYDAVNDIYRGTANGVSKFTLKMNASGTYTFTLTGSIDHPVEAGKNNLDVIFSVVAKDADGDISAVAKLPVTVQDDIPDAVNTSFSAITEGATTTTVDLLPTAREGADTGKIVSVWDGNTQYNITGTGDNQITLHNDANGQVIGVLHVFADGRVFFVSSASIDHDGLNLVKNVRFDVRDFDGDIDNANITLTINDKAASIVIAAASGVEDVGRDSNEVLVNPQGGIPINMTINIGDFDNNESIGKVLIQAPATSYGDFYYNGVLLTTVVESGVTYYVIPPQAFSSTDQITYTLNGLTFVPRADFSSYTANLSFSVRATVDYQVNGNTLSKAAVTGTLNIDVKGIADVPVWDLAQTTQHSVGTEDAANIPLQIKAALQDTDGSETIDYYLVKITSGNASLIGTGLTPDANGYYKVSPANLASLQIDPATDYSGMVKVSAIAVSKESANFLSGFQYAQSQPIEVTIDVKPVADNIQLNINKPYVVSNEDAPINLGSFINVSKAADNSDLSENSFVRISNLPDGAYFSINGTTLNVAGLSAGVHNLSITYTDNQGQSHTVQYQYYKDAVDSSKNYYQFNNIDFPDVRLHPVPESNVDFTIKVQAVVIDQATLSTGVETDTRITSAQDILINLKGVSDAPVFDVSNTSWSAISNGVETTIPEDGQARLDFKLLSGEKALAPTDTSETITMVISNLPAGAQLLDSNGNTITLTYVGLDANGQPKYEINLSTLSDLIVIPPPNSTADMSLNAHIVVTENDGNYLVTDKQIVIHVTPVIDAGDYARSSAGVEDGLTTVNWRPPAFTDSQEFISGLRIENIPSGAQLFINGVAITTLGDSSVTLTTAQLNSLLQGQSLQIRAAEDSDMDVNLKAITSVSQQDVNGSPTVTKDIVGDLHIDLQAVVEPDATLNVLTNNNVPVNNINALNGTTVNLSTNASSQGHLNFQDLDPSSAEVIQTVVITGLGNQFVVTGGIYDGVGNWIVPASALDNLQITSKFGYNGSINVTFHAQVRDLGDNNEQDISNPAFRSTTVTMNFTGSGGGPGDPPVEAGTITITPATIHTQEDIPQSISSQLASMLSLSNGTSDDVYALLIQGPLPQGFVLSGSGVIYDFVNDRYVIQVSADSLGNLSVGEVILQTPVDYSGSLPFSLNWAAANMASGDSNTGSSFVSAPLDVAPVVDVPANPAVTDPNHTPAVSLQVVQTEGLNSDKQPVSDGSDVTIPNAAFEDGLVILRLNVASADIDSSEQINSVQLKVDPAKGYFVDSNGLALPVDGNGFVTVTVSDLNHLQFKPVNDFSGQVSVTAVVNLVDNALNSQGQTVTDSASYTKVMNFDVLPVNDPVHFGGQFNFSGNEDVVGGIPLSGMTVNTTDTDGSEKIVSLVIRGVPDDFLISSAQNMGNGDWKITVNAASFDLSSIKVIAPENFSGSLDLEVVAFTKEALAALPGSGGSHSIHLDINPVSDPVDIIGAGAASTASGIENGQISINLNFQARDNVDSYNGSATNVQENGPESLLITVKGVPTGSEIQLPAGVNGTLESKVYDNSSGEWIWTFKVNASNLGSIIFLPGDFNGNAELTIQAQTVDNQAAPGAVREVNVAVDITAVNDAPVNIHPASFDALEDQSVLLNNIQISDVDAREANGNMTVTLSVEHGILTLTGSLSGIMLTGNGSNTVTLVGQLDAINQALNGNLHYQSNLNYNGSDSLVINTNDNGNSGGPALSAVSTVPINIAAVNDAPVNITPAIPLEAAEDQVLTINTLRVSDVDAGSGAITITLSVEHGLLSLAGSAGGVTVSGEFTNHLVLTGSVNDLNTLLTTGVQYQGLANYFGPDALTMTSNDLGNTGGPALSDTDIVDIVVAARADNPEMTILYHSVVAALAVLIPLNIQAEVVNPAANELRVRLDGLGDAIPVDENGNPLGQMLAQGSWEISAGHLQQLHLQNVSEGEHTITVTAISDVGDNNPQESASQTIDLNVVNSSLNDLQNTQDDHSNTHLVGSELEDVLRGVFGDDMLDGKGGNDLLIGGDGNDILIGGKGNDTLTGGAGHDIFLWQANDHGVEGSPERDVITDFNPQEDKLDLSQLLSGENESNLSHYLHFAYDADSDTTTLSISSQGHFDGTEVTPLDVTAKTDQEIVINGDLVGPATTQAEIINTLFAAQQIVVDV</sequence>
<evidence type="ECO:0000313" key="4">
    <source>
        <dbReference type="Proteomes" id="UP000249458"/>
    </source>
</evidence>
<dbReference type="NCBIfam" id="TIGR03661">
    <property type="entry name" value="T1SS_VCA0849"/>
    <property type="match status" value="1"/>
</dbReference>
<dbReference type="PROSITE" id="PS50268">
    <property type="entry name" value="CADHERIN_2"/>
    <property type="match status" value="1"/>
</dbReference>
<keyword evidence="1" id="KW-0106">Calcium</keyword>
<feature type="domain" description="Cadherin" evidence="2">
    <location>
        <begin position="558"/>
        <end position="655"/>
    </location>
</feature>
<dbReference type="GO" id="GO:0016020">
    <property type="term" value="C:membrane"/>
    <property type="evidence" value="ECO:0007669"/>
    <property type="project" value="InterPro"/>
</dbReference>
<proteinExistence type="predicted"/>
<name>A0A364LMY6_9GAMM</name>
<evidence type="ECO:0000259" key="2">
    <source>
        <dbReference type="PROSITE" id="PS50268"/>
    </source>
</evidence>
<protein>
    <recommendedName>
        <fullName evidence="2">Cadherin domain-containing protein</fullName>
    </recommendedName>
</protein>
<dbReference type="Pfam" id="PF00353">
    <property type="entry name" value="HemolysinCabind"/>
    <property type="match status" value="1"/>
</dbReference>
<dbReference type="InterPro" id="IPR019959">
    <property type="entry name" value="T1SS-143_rpt-cont_dom"/>
</dbReference>
<dbReference type="InterPro" id="IPR011049">
    <property type="entry name" value="Serralysin-like_metalloprot_C"/>
</dbReference>
<dbReference type="PROSITE" id="PS00330">
    <property type="entry name" value="HEMOLYSIN_CALCIUM"/>
    <property type="match status" value="3"/>
</dbReference>
<dbReference type="InterPro" id="IPR019960">
    <property type="entry name" value="T1SS_VCA0849"/>
</dbReference>
<evidence type="ECO:0000256" key="1">
    <source>
        <dbReference type="ARBA" id="ARBA00022837"/>
    </source>
</evidence>